<accession>A0A835EY58</accession>
<protein>
    <recommendedName>
        <fullName evidence="2">ARID domain-containing protein</fullName>
    </recommendedName>
</protein>
<comment type="caution">
    <text evidence="3">The sequence shown here is derived from an EMBL/GenBank/DDBJ whole genome shotgun (WGS) entry which is preliminary data.</text>
</comment>
<feature type="compositionally biased region" description="Pro residues" evidence="1">
    <location>
        <begin position="1"/>
        <end position="10"/>
    </location>
</feature>
<dbReference type="Proteomes" id="UP000636709">
    <property type="component" value="Unassembled WGS sequence"/>
</dbReference>
<feature type="region of interest" description="Disordered" evidence="1">
    <location>
        <begin position="187"/>
        <end position="208"/>
    </location>
</feature>
<reference evidence="3" key="1">
    <citation type="submission" date="2020-07" db="EMBL/GenBank/DDBJ databases">
        <title>Genome sequence and genetic diversity analysis of an under-domesticated orphan crop, white fonio (Digitaria exilis).</title>
        <authorList>
            <person name="Bennetzen J.L."/>
            <person name="Chen S."/>
            <person name="Ma X."/>
            <person name="Wang X."/>
            <person name="Yssel A.E.J."/>
            <person name="Chaluvadi S.R."/>
            <person name="Johnson M."/>
            <person name="Gangashetty P."/>
            <person name="Hamidou F."/>
            <person name="Sanogo M.D."/>
            <person name="Zwaenepoel A."/>
            <person name="Wallace J."/>
            <person name="Van De Peer Y."/>
            <person name="Van Deynze A."/>
        </authorList>
    </citation>
    <scope>NUCLEOTIDE SEQUENCE</scope>
    <source>
        <tissue evidence="3">Leaves</tissue>
    </source>
</reference>
<dbReference type="InterPro" id="IPR036431">
    <property type="entry name" value="ARID_dom_sf"/>
</dbReference>
<organism evidence="3 4">
    <name type="scientific">Digitaria exilis</name>
    <dbReference type="NCBI Taxonomy" id="1010633"/>
    <lineage>
        <taxon>Eukaryota</taxon>
        <taxon>Viridiplantae</taxon>
        <taxon>Streptophyta</taxon>
        <taxon>Embryophyta</taxon>
        <taxon>Tracheophyta</taxon>
        <taxon>Spermatophyta</taxon>
        <taxon>Magnoliopsida</taxon>
        <taxon>Liliopsida</taxon>
        <taxon>Poales</taxon>
        <taxon>Poaceae</taxon>
        <taxon>PACMAD clade</taxon>
        <taxon>Panicoideae</taxon>
        <taxon>Panicodae</taxon>
        <taxon>Paniceae</taxon>
        <taxon>Anthephorinae</taxon>
        <taxon>Digitaria</taxon>
    </lineage>
</organism>
<dbReference type="EMBL" id="JACEFO010001669">
    <property type="protein sequence ID" value="KAF8722980.1"/>
    <property type="molecule type" value="Genomic_DNA"/>
</dbReference>
<name>A0A835EY58_9POAL</name>
<dbReference type="GO" id="GO:0003677">
    <property type="term" value="F:DNA binding"/>
    <property type="evidence" value="ECO:0007669"/>
    <property type="project" value="InterPro"/>
</dbReference>
<evidence type="ECO:0000256" key="1">
    <source>
        <dbReference type="SAM" id="MobiDB-lite"/>
    </source>
</evidence>
<dbReference type="PROSITE" id="PS51011">
    <property type="entry name" value="ARID"/>
    <property type="match status" value="1"/>
</dbReference>
<feature type="domain" description="ARID" evidence="2">
    <location>
        <begin position="89"/>
        <end position="182"/>
    </location>
</feature>
<dbReference type="PANTHER" id="PTHR46872">
    <property type="entry name" value="DNA BINDING PROTEIN"/>
    <property type="match status" value="1"/>
</dbReference>
<dbReference type="SUPFAM" id="SSF46774">
    <property type="entry name" value="ARID-like"/>
    <property type="match status" value="1"/>
</dbReference>
<dbReference type="AlphaFoldDB" id="A0A835EY58"/>
<evidence type="ECO:0000313" key="3">
    <source>
        <dbReference type="EMBL" id="KAF8722980.1"/>
    </source>
</evidence>
<dbReference type="PANTHER" id="PTHR46872:SF10">
    <property type="entry name" value="MYB-LIKE DOMAIN-CONTAINING PROTEIN"/>
    <property type="match status" value="1"/>
</dbReference>
<proteinExistence type="predicted"/>
<evidence type="ECO:0000259" key="2">
    <source>
        <dbReference type="PROSITE" id="PS51011"/>
    </source>
</evidence>
<feature type="region of interest" description="Disordered" evidence="1">
    <location>
        <begin position="1"/>
        <end position="51"/>
    </location>
</feature>
<dbReference type="OrthoDB" id="1938591at2759"/>
<keyword evidence="4" id="KW-1185">Reference proteome</keyword>
<sequence>MVGSPAPPPSNSGSSAAAFKSNASGLSPGLEPTQAASASPAAAAPPPPSPPPVRVPSVTLVAVLGVVGELLARGFLTRLEIRDAERTDARAPALFDRVLATFLAEAWDPEGASRLPIPPPPLGDGSEVELLRVLPAVRAHGGLAGVASWAAVAEAVGLDPATGTAVKILYRKYLDQTLAKPLEVHKEVESSGCNGGRSRRSGSGKDKFLSSLTKDLKRKRDPFVGMLNAVRQVAKNPAEAGMKNYDPCGYLNTAVWLRRHMFAAECLSAERLEGMLNWVRHAAKNPAEPGLIGTDDCDDHRSTADMLRREMRANNIGSASSQNGHYYEDALRCINKSSASPIRPSGQADIPEWTGKAPSRHDDRRALRFLGERILIPESNEALDVGSIGKGRQDNCYCQSPGSIDCIRFHVAEKKDELKRELGSAFYKMGLHETGEDAAHSWTKSEERRFNTIIQENLPSSEYNFWDILRTAFRYKGSKAIASYYHNVFQVQRRAYQNQLGLEADSDDDSIEPGFLYSRQGNIGRSRSRPAASSSGNGKALRLCLILISDR</sequence>
<dbReference type="Gene3D" id="1.10.150.60">
    <property type="entry name" value="ARID DNA-binding domain"/>
    <property type="match status" value="1"/>
</dbReference>
<dbReference type="Gramene" id="Dexi9A01G0021940.1">
    <property type="protein sequence ID" value="Dexi9A01G0021940.1:cds"/>
    <property type="gene ID" value="Dexi9A01G0021940"/>
</dbReference>
<evidence type="ECO:0000313" key="4">
    <source>
        <dbReference type="Proteomes" id="UP000636709"/>
    </source>
</evidence>
<dbReference type="InterPro" id="IPR001606">
    <property type="entry name" value="ARID_dom"/>
</dbReference>
<gene>
    <name evidence="3" type="ORF">HU200_022123</name>
</gene>